<feature type="binding site" evidence="10">
    <location>
        <position position="128"/>
    </location>
    <ligand>
        <name>L-histidine</name>
        <dbReference type="ChEBI" id="CHEBI:57595"/>
    </ligand>
</feature>
<dbReference type="KEGG" id="nmus:H7A79_0810"/>
<keyword evidence="6 9" id="KW-0963">Cytoplasm</keyword>
<comment type="subcellular location">
    <subcellularLocation>
        <location evidence="1 9">Cytoplasm</location>
    </subcellularLocation>
</comment>
<dbReference type="PANTHER" id="PTHR43707">
    <property type="entry name" value="HISTIDYL-TRNA SYNTHETASE"/>
    <property type="match status" value="1"/>
</dbReference>
<comment type="subunit">
    <text evidence="4 9">Heteromultimer composed of HisG and HisZ subunits.</text>
</comment>
<comment type="miscellaneous">
    <text evidence="9">This function is generally fulfilled by the C-terminal part of HisG, which is missing in some bacteria such as this one.</text>
</comment>
<dbReference type="Pfam" id="PF13393">
    <property type="entry name" value="tRNA-synt_His"/>
    <property type="match status" value="1"/>
</dbReference>
<evidence type="ECO:0000259" key="11">
    <source>
        <dbReference type="Pfam" id="PF13393"/>
    </source>
</evidence>
<evidence type="ECO:0000256" key="2">
    <source>
        <dbReference type="ARBA" id="ARBA00004667"/>
    </source>
</evidence>
<dbReference type="Gene3D" id="3.30.930.10">
    <property type="entry name" value="Bira Bifunctional Protein, Domain 2"/>
    <property type="match status" value="1"/>
</dbReference>
<evidence type="ECO:0000256" key="1">
    <source>
        <dbReference type="ARBA" id="ARBA00004496"/>
    </source>
</evidence>
<name>A0A7H1MBD3_9NEIS</name>
<dbReference type="AlphaFoldDB" id="A0A7H1MBD3"/>
<organism evidence="12 13">
    <name type="scientific">Neisseria musculi</name>
    <dbReference type="NCBI Taxonomy" id="1815583"/>
    <lineage>
        <taxon>Bacteria</taxon>
        <taxon>Pseudomonadati</taxon>
        <taxon>Pseudomonadota</taxon>
        <taxon>Betaproteobacteria</taxon>
        <taxon>Neisseriales</taxon>
        <taxon>Neisseriaceae</taxon>
        <taxon>Neisseria</taxon>
    </lineage>
</organism>
<comment type="function">
    <text evidence="8 9">Required for the first step of histidine biosynthesis. May allow the feedback regulation of ATP phosphoribosyltransferase activity by histidine.</text>
</comment>
<proteinExistence type="inferred from homology"/>
<gene>
    <name evidence="9" type="primary">hisZ</name>
    <name evidence="12" type="ORF">H7A79_0810</name>
</gene>
<evidence type="ECO:0000256" key="9">
    <source>
        <dbReference type="HAMAP-Rule" id="MF_00125"/>
    </source>
</evidence>
<evidence type="ECO:0000256" key="7">
    <source>
        <dbReference type="ARBA" id="ARBA00023102"/>
    </source>
</evidence>
<evidence type="ECO:0000256" key="5">
    <source>
        <dbReference type="ARBA" id="ARBA00020397"/>
    </source>
</evidence>
<dbReference type="GO" id="GO:0006427">
    <property type="term" value="P:histidyl-tRNA aminoacylation"/>
    <property type="evidence" value="ECO:0007669"/>
    <property type="project" value="TreeGrafter"/>
</dbReference>
<reference evidence="12" key="1">
    <citation type="submission" date="2024-06" db="EMBL/GenBank/DDBJ databases">
        <title>Complete Genome Sequence of mouse commensal type strain Neisseria musculi.</title>
        <authorList>
            <person name="Thapa E."/>
            <person name="Aluvathingal J."/>
            <person name="Nadendla S."/>
            <person name="Mehta A."/>
            <person name="Tettelin H."/>
            <person name="Weyand N.J."/>
        </authorList>
    </citation>
    <scope>NUCLEOTIDE SEQUENCE</scope>
    <source>
        <strain evidence="12">NW831</strain>
    </source>
</reference>
<comment type="pathway">
    <text evidence="2 9">Amino-acid biosynthesis; L-histidine biosynthesis; L-histidine from 5-phospho-alpha-D-ribose 1-diphosphate: step 1/9.</text>
</comment>
<dbReference type="InterPro" id="IPR004517">
    <property type="entry name" value="HisZ"/>
</dbReference>
<dbReference type="NCBIfam" id="NF008935">
    <property type="entry name" value="PRK12292.1-1"/>
    <property type="match status" value="1"/>
</dbReference>
<dbReference type="InterPro" id="IPR041715">
    <property type="entry name" value="HisRS-like_core"/>
</dbReference>
<dbReference type="RefSeq" id="WP_187001180.1">
    <property type="nucleotide sequence ID" value="NZ_CP060414.2"/>
</dbReference>
<keyword evidence="13" id="KW-1185">Reference proteome</keyword>
<feature type="binding site" evidence="10">
    <location>
        <position position="124"/>
    </location>
    <ligand>
        <name>L-histidine</name>
        <dbReference type="ChEBI" id="CHEBI:57595"/>
    </ligand>
</feature>
<feature type="binding site" evidence="10">
    <location>
        <position position="266"/>
    </location>
    <ligand>
        <name>L-histidine</name>
        <dbReference type="ChEBI" id="CHEBI:57595"/>
    </ligand>
</feature>
<dbReference type="HAMAP" id="MF_00125">
    <property type="entry name" value="HisZ"/>
    <property type="match status" value="1"/>
</dbReference>
<keyword evidence="7 9" id="KW-0368">Histidine biosynthesis</keyword>
<evidence type="ECO:0000313" key="13">
    <source>
        <dbReference type="Proteomes" id="UP000516412"/>
    </source>
</evidence>
<dbReference type="GO" id="GO:0005737">
    <property type="term" value="C:cytoplasm"/>
    <property type="evidence" value="ECO:0007669"/>
    <property type="project" value="UniProtKB-SubCell"/>
</dbReference>
<dbReference type="NCBIfam" id="NF009086">
    <property type="entry name" value="PRK12421.1"/>
    <property type="match status" value="1"/>
</dbReference>
<dbReference type="InterPro" id="IPR004516">
    <property type="entry name" value="HisRS/HisZ"/>
</dbReference>
<feature type="domain" description="Class II Histidinyl-tRNA synthetase (HisRS)-like catalytic core" evidence="11">
    <location>
        <begin position="9"/>
        <end position="315"/>
    </location>
</feature>
<dbReference type="GO" id="GO:0004821">
    <property type="term" value="F:histidine-tRNA ligase activity"/>
    <property type="evidence" value="ECO:0007669"/>
    <property type="project" value="TreeGrafter"/>
</dbReference>
<comment type="similarity">
    <text evidence="3 9">Belongs to the class-II aminoacyl-tRNA synthetase family. HisZ subfamily.</text>
</comment>
<dbReference type="GO" id="GO:0000105">
    <property type="term" value="P:L-histidine biosynthetic process"/>
    <property type="evidence" value="ECO:0007669"/>
    <property type="project" value="UniProtKB-UniRule"/>
</dbReference>
<keyword evidence="9" id="KW-0028">Amino-acid biosynthesis</keyword>
<dbReference type="InterPro" id="IPR045864">
    <property type="entry name" value="aa-tRNA-synth_II/BPL/LPL"/>
</dbReference>
<protein>
    <recommendedName>
        <fullName evidence="5 9">ATP phosphoribosyltransferase regulatory subunit</fullName>
    </recommendedName>
</protein>
<accession>A0A7H1MBD3</accession>
<dbReference type="UniPathway" id="UPA00031">
    <property type="reaction ID" value="UER00006"/>
</dbReference>
<evidence type="ECO:0000256" key="4">
    <source>
        <dbReference type="ARBA" id="ARBA00011496"/>
    </source>
</evidence>
<dbReference type="EMBL" id="CP060414">
    <property type="protein sequence ID" value="QNT58948.1"/>
    <property type="molecule type" value="Genomic_DNA"/>
</dbReference>
<evidence type="ECO:0000256" key="8">
    <source>
        <dbReference type="ARBA" id="ARBA00025246"/>
    </source>
</evidence>
<evidence type="ECO:0000256" key="10">
    <source>
        <dbReference type="PIRSR" id="PIRSR001549-1"/>
    </source>
</evidence>
<dbReference type="PIRSF" id="PIRSF001549">
    <property type="entry name" value="His-tRNA_synth"/>
    <property type="match status" value="1"/>
</dbReference>
<evidence type="ECO:0000256" key="3">
    <source>
        <dbReference type="ARBA" id="ARBA00005539"/>
    </source>
</evidence>
<dbReference type="Proteomes" id="UP000516412">
    <property type="component" value="Chromosome"/>
</dbReference>
<dbReference type="PANTHER" id="PTHR43707:SF1">
    <property type="entry name" value="HISTIDINE--TRNA LIGASE, MITOCHONDRIAL-RELATED"/>
    <property type="match status" value="1"/>
</dbReference>
<feature type="binding site" evidence="10">
    <location>
        <begin position="80"/>
        <end position="82"/>
    </location>
    <ligand>
        <name>L-histidine</name>
        <dbReference type="ChEBI" id="CHEBI:57595"/>
    </ligand>
</feature>
<evidence type="ECO:0000313" key="12">
    <source>
        <dbReference type="EMBL" id="QNT58948.1"/>
    </source>
</evidence>
<dbReference type="SUPFAM" id="SSF55681">
    <property type="entry name" value="Class II aaRS and biotin synthetases"/>
    <property type="match status" value="1"/>
</dbReference>
<sequence length="388" mass="42204">MQSWQLPEHIADILPSSACRLESARERLLALFRVHGYELVYPPLMEYSHSLLTHIDAGLSLKTIRVVDQLSGRQLGVRADITPQVARIDAHLLSANNGINRLCYAGSVLHARPDGFLSTREPLQVGAELYGYADVAADIELIDLMLKSVAVGGVGEILLSLGHIGVFRTLAEAAGLTGEQAAQLLALMQDKDTAAVTAQVRGWKLDSMWAKAFALLPALYGSREVLAEARAKLPDLFAVGKALNELQAVCDAFPRQVVHIDLSELRVDNYHTGLLYAAYGRDNHEAVARGGRYDGLGGYFGRARPATGFSFDLRTFIGHLPQCGQQPPIAVEAADLQHAQETVDRLRAEGQTVVIDYGSGHNGGRKAMRRLQRQGDGWQVVGAENEVI</sequence>
<evidence type="ECO:0000256" key="6">
    <source>
        <dbReference type="ARBA" id="ARBA00022490"/>
    </source>
</evidence>